<dbReference type="PANTHER" id="PTHR37326">
    <property type="entry name" value="BLL3975 PROTEIN"/>
    <property type="match status" value="1"/>
</dbReference>
<feature type="domain" description="Succinylglutamate desuccinylase/Aspartoacylase catalytic" evidence="5">
    <location>
        <begin position="55"/>
        <end position="240"/>
    </location>
</feature>
<organism evidence="6 7">
    <name type="scientific">Virgibacillus subterraneus</name>
    <dbReference type="NCBI Taxonomy" id="621109"/>
    <lineage>
        <taxon>Bacteria</taxon>
        <taxon>Bacillati</taxon>
        <taxon>Bacillota</taxon>
        <taxon>Bacilli</taxon>
        <taxon>Bacillales</taxon>
        <taxon>Bacillaceae</taxon>
        <taxon>Virgibacillus</taxon>
    </lineage>
</organism>
<keyword evidence="7" id="KW-1185">Reference proteome</keyword>
<dbReference type="InterPro" id="IPR055438">
    <property type="entry name" value="AstE_AspA_cat"/>
</dbReference>
<dbReference type="PANTHER" id="PTHR37326:SF1">
    <property type="entry name" value="BLL3975 PROTEIN"/>
    <property type="match status" value="1"/>
</dbReference>
<keyword evidence="2" id="KW-0479">Metal-binding</keyword>
<comment type="cofactor">
    <cofactor evidence="1">
        <name>Zn(2+)</name>
        <dbReference type="ChEBI" id="CHEBI:29105"/>
    </cofactor>
</comment>
<evidence type="ECO:0000313" key="7">
    <source>
        <dbReference type="Proteomes" id="UP000198733"/>
    </source>
</evidence>
<dbReference type="EMBL" id="FOEH01000003">
    <property type="protein sequence ID" value="SEQ46022.1"/>
    <property type="molecule type" value="Genomic_DNA"/>
</dbReference>
<dbReference type="RefSeq" id="WP_092504642.1">
    <property type="nucleotide sequence ID" value="NZ_FOEH01000003.1"/>
</dbReference>
<dbReference type="InterPro" id="IPR053138">
    <property type="entry name" value="N-alpha-Ac-DABA_deacetylase"/>
</dbReference>
<evidence type="ECO:0000256" key="4">
    <source>
        <dbReference type="ARBA" id="ARBA00022833"/>
    </source>
</evidence>
<keyword evidence="3" id="KW-0378">Hydrolase</keyword>
<dbReference type="CDD" id="cd06230">
    <property type="entry name" value="M14_ASTE_ASPA_like"/>
    <property type="match status" value="1"/>
</dbReference>
<dbReference type="PIRSF" id="PIRSF039012">
    <property type="entry name" value="ASP"/>
    <property type="match status" value="1"/>
</dbReference>
<protein>
    <recommendedName>
        <fullName evidence="5">Succinylglutamate desuccinylase/Aspartoacylase catalytic domain-containing protein</fullName>
    </recommendedName>
</protein>
<comment type="caution">
    <text evidence="6">The sequence shown here is derived from an EMBL/GenBank/DDBJ whole genome shotgun (WGS) entry which is preliminary data.</text>
</comment>
<reference evidence="6 7" key="1">
    <citation type="submission" date="2016-10" db="EMBL/GenBank/DDBJ databases">
        <authorList>
            <person name="Varghese N."/>
            <person name="Submissions S."/>
        </authorList>
    </citation>
    <scope>NUCLEOTIDE SEQUENCE [LARGE SCALE GENOMIC DNA]</scope>
    <source>
        <strain evidence="6 7">CGMCC 1.7734</strain>
    </source>
</reference>
<dbReference type="Gene3D" id="3.40.630.10">
    <property type="entry name" value="Zn peptidases"/>
    <property type="match status" value="1"/>
</dbReference>
<dbReference type="SUPFAM" id="SSF53187">
    <property type="entry name" value="Zn-dependent exopeptidases"/>
    <property type="match status" value="1"/>
</dbReference>
<sequence length="336" mass="38461">MVNSDMIHYQKLHADHFELSRSLQPGKYSYLLTFDEQQSEEAVIPVNIIQGKGDGQLLLVFAGVHGDEYDGIETLIKLYRKLNPEEINGTLVMIPVANVSSYRHISRVSRVDGENLARMFPGNPEGLYTARLAWYLKEKFIRHADFFLDLHSGSAELSMPPFVGYYDFNDETGRRSKEAAEIFGMEVIWGHQDIPSGRTLSVATELGIPWLYTEAYGGRRVREKEQKKFEEGVYRLMNHLGMVIELANAPESMIRYRLLGNGDTDDSVKMEQEGFFIPSVKLLDHVKIEDEIGTIYDWFGHQIQTLHTKSSGIVVMLRETRFKKKSDSLYKLANIE</sequence>
<evidence type="ECO:0000259" key="5">
    <source>
        <dbReference type="Pfam" id="PF24827"/>
    </source>
</evidence>
<keyword evidence="4" id="KW-0862">Zinc</keyword>
<dbReference type="InterPro" id="IPR043795">
    <property type="entry name" value="N-alpha-Ac-DABA-like"/>
</dbReference>
<evidence type="ECO:0000256" key="3">
    <source>
        <dbReference type="ARBA" id="ARBA00022801"/>
    </source>
</evidence>
<name>A0A1H9G7F1_9BACI</name>
<accession>A0A1H9G7F1</accession>
<gene>
    <name evidence="6" type="ORF">SAMN05216232_2493</name>
</gene>
<evidence type="ECO:0000256" key="2">
    <source>
        <dbReference type="ARBA" id="ARBA00022723"/>
    </source>
</evidence>
<dbReference type="Proteomes" id="UP000198733">
    <property type="component" value="Unassembled WGS sequence"/>
</dbReference>
<evidence type="ECO:0000313" key="6">
    <source>
        <dbReference type="EMBL" id="SEQ46022.1"/>
    </source>
</evidence>
<proteinExistence type="predicted"/>
<dbReference type="Pfam" id="PF24827">
    <property type="entry name" value="AstE_AspA_cat"/>
    <property type="match status" value="1"/>
</dbReference>
<evidence type="ECO:0000256" key="1">
    <source>
        <dbReference type="ARBA" id="ARBA00001947"/>
    </source>
</evidence>